<evidence type="ECO:0000256" key="1">
    <source>
        <dbReference type="ARBA" id="ARBA00004651"/>
    </source>
</evidence>
<feature type="transmembrane region" description="Helical" evidence="7">
    <location>
        <begin position="193"/>
        <end position="212"/>
    </location>
</feature>
<dbReference type="AlphaFoldDB" id="A0A1Y0C9F4"/>
<feature type="domain" description="EccD-like transmembrane" evidence="8">
    <location>
        <begin position="119"/>
        <end position="437"/>
    </location>
</feature>
<evidence type="ECO:0000256" key="6">
    <source>
        <dbReference type="ARBA" id="ARBA00023136"/>
    </source>
</evidence>
<dbReference type="NCBIfam" id="TIGR03920">
    <property type="entry name" value="T7SS_EccD"/>
    <property type="match status" value="1"/>
</dbReference>
<dbReference type="InterPro" id="IPR024962">
    <property type="entry name" value="YukD-like"/>
</dbReference>
<protein>
    <submittedName>
        <fullName evidence="9">Type VII secretion integral membrane protein EccD</fullName>
    </submittedName>
</protein>
<dbReference type="Gene3D" id="3.10.20.90">
    <property type="entry name" value="Phosphatidylinositol 3-kinase Catalytic Subunit, Chain A, domain 1"/>
    <property type="match status" value="1"/>
</dbReference>
<dbReference type="KEGG" id="mdx:BTO20_27900"/>
<feature type="transmembrane region" description="Helical" evidence="7">
    <location>
        <begin position="246"/>
        <end position="267"/>
    </location>
</feature>
<comment type="subcellular location">
    <subcellularLocation>
        <location evidence="1">Cell membrane</location>
        <topology evidence="1">Multi-pass membrane protein</topology>
    </subcellularLocation>
</comment>
<evidence type="ECO:0000256" key="7">
    <source>
        <dbReference type="SAM" id="Phobius"/>
    </source>
</evidence>
<comment type="similarity">
    <text evidence="2">Belongs to the EccD/Snm4 family.</text>
</comment>
<dbReference type="OrthoDB" id="4156660at2"/>
<evidence type="ECO:0000259" key="8">
    <source>
        <dbReference type="Pfam" id="PF19053"/>
    </source>
</evidence>
<feature type="transmembrane region" description="Helical" evidence="7">
    <location>
        <begin position="219"/>
        <end position="240"/>
    </location>
</feature>
<dbReference type="InterPro" id="IPR006707">
    <property type="entry name" value="T7SS_EccD"/>
</dbReference>
<dbReference type="RefSeq" id="WP_087079217.1">
    <property type="nucleotide sequence ID" value="NZ_CP020809.1"/>
</dbReference>
<reference evidence="9 10" key="1">
    <citation type="submission" date="2017-04" db="EMBL/GenBank/DDBJ databases">
        <title>Whole Genome Sequence of 1,4-Dioxane Degrading Bacterium Mycobacterium dioxanotrophicus PH-06.</title>
        <authorList>
            <person name="He Y."/>
        </authorList>
    </citation>
    <scope>NUCLEOTIDE SEQUENCE [LARGE SCALE GENOMIC DNA]</scope>
    <source>
        <strain evidence="9 10">PH-06</strain>
    </source>
</reference>
<evidence type="ECO:0000313" key="9">
    <source>
        <dbReference type="EMBL" id="ART71859.1"/>
    </source>
</evidence>
<feature type="transmembrane region" description="Helical" evidence="7">
    <location>
        <begin position="169"/>
        <end position="187"/>
    </location>
</feature>
<gene>
    <name evidence="9" type="ORF">BTO20_27900</name>
</gene>
<dbReference type="GO" id="GO:0005886">
    <property type="term" value="C:plasma membrane"/>
    <property type="evidence" value="ECO:0007669"/>
    <property type="project" value="UniProtKB-SubCell"/>
</dbReference>
<proteinExistence type="inferred from homology"/>
<evidence type="ECO:0000256" key="3">
    <source>
        <dbReference type="ARBA" id="ARBA00022475"/>
    </source>
</evidence>
<keyword evidence="5 7" id="KW-1133">Transmembrane helix</keyword>
<name>A0A1Y0C9F4_9MYCO</name>
<keyword evidence="10" id="KW-1185">Reference proteome</keyword>
<keyword evidence="6 7" id="KW-0472">Membrane</keyword>
<sequence>MPNALCRVAIHCELPGADQPATVDLRLPSSLTVGQLLPAIADAVGAGTGPRRWRLSRVGGPSLDESMSLSQHDIRDGDLLLLSAAAVPRPRPRDPSLIGALAAAIPDNPHSGLRPVGCLGTVLVGALTLAGAAAGGTGRVVTAAALAVAVTGAAMAARRVRCGPDSVAAVDLCAVLQAAVLGFLVVPGGPAPANAFLAAVASASVAAVLLRLSGGSTVILTAVVTMTATVGVVSGTAVMWPLSTVALGAVLATAALGGLTAAARLSIALARLTPPLPGDEGPDGDIAGRVLRGHRTLTGLVTGFSAAAALGTIIVVAGARHAVTPAAVAFTCAVGVALALRARSHASGLCRLALAGAGFAATTATFVLVVVWSPTSAHWAAGIVVSAGLAALAPGAATVAAGHRASRILDATEYLALASVVPLACWLAGLFDLARGLNLP</sequence>
<accession>A0A1Y0C9F4</accession>
<dbReference type="InterPro" id="IPR044049">
    <property type="entry name" value="EccD_transm"/>
</dbReference>
<feature type="transmembrane region" description="Helical" evidence="7">
    <location>
        <begin position="379"/>
        <end position="402"/>
    </location>
</feature>
<feature type="transmembrane region" description="Helical" evidence="7">
    <location>
        <begin position="297"/>
        <end position="316"/>
    </location>
</feature>
<dbReference type="Proteomes" id="UP000195331">
    <property type="component" value="Chromosome"/>
</dbReference>
<organism evidence="9 10">
    <name type="scientific">Mycobacterium dioxanotrophicus</name>
    <dbReference type="NCBI Taxonomy" id="482462"/>
    <lineage>
        <taxon>Bacteria</taxon>
        <taxon>Bacillati</taxon>
        <taxon>Actinomycetota</taxon>
        <taxon>Actinomycetes</taxon>
        <taxon>Mycobacteriales</taxon>
        <taxon>Mycobacteriaceae</taxon>
        <taxon>Mycobacterium</taxon>
    </lineage>
</organism>
<dbReference type="EMBL" id="CP020809">
    <property type="protein sequence ID" value="ART71859.1"/>
    <property type="molecule type" value="Genomic_DNA"/>
</dbReference>
<feature type="transmembrane region" description="Helical" evidence="7">
    <location>
        <begin position="322"/>
        <end position="340"/>
    </location>
</feature>
<feature type="transmembrane region" description="Helical" evidence="7">
    <location>
        <begin position="116"/>
        <end position="134"/>
    </location>
</feature>
<evidence type="ECO:0000256" key="5">
    <source>
        <dbReference type="ARBA" id="ARBA00022989"/>
    </source>
</evidence>
<feature type="transmembrane region" description="Helical" evidence="7">
    <location>
        <begin position="140"/>
        <end position="157"/>
    </location>
</feature>
<dbReference type="Pfam" id="PF08817">
    <property type="entry name" value="YukD"/>
    <property type="match status" value="1"/>
</dbReference>
<keyword evidence="4 7" id="KW-0812">Transmembrane</keyword>
<evidence type="ECO:0000256" key="2">
    <source>
        <dbReference type="ARBA" id="ARBA00006162"/>
    </source>
</evidence>
<feature type="transmembrane region" description="Helical" evidence="7">
    <location>
        <begin position="352"/>
        <end position="373"/>
    </location>
</feature>
<feature type="transmembrane region" description="Helical" evidence="7">
    <location>
        <begin position="414"/>
        <end position="434"/>
    </location>
</feature>
<evidence type="ECO:0000256" key="4">
    <source>
        <dbReference type="ARBA" id="ARBA00022692"/>
    </source>
</evidence>
<keyword evidence="3" id="KW-1003">Cell membrane</keyword>
<dbReference type="Pfam" id="PF19053">
    <property type="entry name" value="EccD"/>
    <property type="match status" value="1"/>
</dbReference>
<evidence type="ECO:0000313" key="10">
    <source>
        <dbReference type="Proteomes" id="UP000195331"/>
    </source>
</evidence>